<feature type="transmembrane region" description="Helical" evidence="7">
    <location>
        <begin position="12"/>
        <end position="31"/>
    </location>
</feature>
<evidence type="ECO:0000256" key="5">
    <source>
        <dbReference type="ARBA" id="ARBA00022989"/>
    </source>
</evidence>
<dbReference type="GO" id="GO:0015109">
    <property type="term" value="F:chromate transmembrane transporter activity"/>
    <property type="evidence" value="ECO:0007669"/>
    <property type="project" value="InterPro"/>
</dbReference>
<feature type="transmembrane region" description="Helical" evidence="7">
    <location>
        <begin position="115"/>
        <end position="134"/>
    </location>
</feature>
<dbReference type="STRING" id="545695.TREAZ_2062"/>
<evidence type="ECO:0000256" key="3">
    <source>
        <dbReference type="ARBA" id="ARBA00022475"/>
    </source>
</evidence>
<feature type="transmembrane region" description="Helical" evidence="7">
    <location>
        <begin position="167"/>
        <end position="182"/>
    </location>
</feature>
<evidence type="ECO:0000256" key="1">
    <source>
        <dbReference type="ARBA" id="ARBA00004651"/>
    </source>
</evidence>
<dbReference type="AlphaFoldDB" id="F5YA01"/>
<reference evidence="9" key="1">
    <citation type="submission" date="2009-12" db="EMBL/GenBank/DDBJ databases">
        <title>Complete sequence of Treponema azotonutricium strain ZAS-9.</title>
        <authorList>
            <person name="Tetu S.G."/>
            <person name="Matson E."/>
            <person name="Ren Q."/>
            <person name="Seshadri R."/>
            <person name="Elbourne L."/>
            <person name="Hassan K.A."/>
            <person name="Durkin A."/>
            <person name="Radune D."/>
            <person name="Mohamoud Y."/>
            <person name="Shay R."/>
            <person name="Jin S."/>
            <person name="Zhang X."/>
            <person name="Lucey K."/>
            <person name="Ballor N.R."/>
            <person name="Ottesen E."/>
            <person name="Rosenthal R."/>
            <person name="Allen A."/>
            <person name="Leadbetter J.R."/>
            <person name="Paulsen I.T."/>
        </authorList>
    </citation>
    <scope>NUCLEOTIDE SEQUENCE [LARGE SCALE GENOMIC DNA]</scope>
    <source>
        <strain evidence="9">ATCC BAA-888 / DSM 13862 / ZAS-9</strain>
    </source>
</reference>
<evidence type="ECO:0000256" key="4">
    <source>
        <dbReference type="ARBA" id="ARBA00022692"/>
    </source>
</evidence>
<dbReference type="EMBL" id="CP001841">
    <property type="protein sequence ID" value="AEF83228.1"/>
    <property type="molecule type" value="Genomic_DNA"/>
</dbReference>
<evidence type="ECO:0000256" key="7">
    <source>
        <dbReference type="SAM" id="Phobius"/>
    </source>
</evidence>
<dbReference type="PANTHER" id="PTHR43663:SF1">
    <property type="entry name" value="CHROMATE TRANSPORTER"/>
    <property type="match status" value="1"/>
</dbReference>
<dbReference type="InterPro" id="IPR003370">
    <property type="entry name" value="Chromate_transpt"/>
</dbReference>
<keyword evidence="4 7" id="KW-0812">Transmembrane</keyword>
<comment type="subcellular location">
    <subcellularLocation>
        <location evidence="1">Cell membrane</location>
        <topology evidence="1">Multi-pass membrane protein</topology>
    </subcellularLocation>
</comment>
<feature type="transmembrane region" description="Helical" evidence="7">
    <location>
        <begin position="43"/>
        <end position="63"/>
    </location>
</feature>
<dbReference type="OrthoDB" id="9788907at2"/>
<dbReference type="eggNOG" id="COG2059">
    <property type="taxonomic scope" value="Bacteria"/>
</dbReference>
<dbReference type="FunCoup" id="F5YA01">
    <property type="interactions" value="7"/>
</dbReference>
<evidence type="ECO:0000313" key="9">
    <source>
        <dbReference type="Proteomes" id="UP000009222"/>
    </source>
</evidence>
<dbReference type="PANTHER" id="PTHR43663">
    <property type="entry name" value="CHROMATE TRANSPORT PROTEIN-RELATED"/>
    <property type="match status" value="1"/>
</dbReference>
<dbReference type="Proteomes" id="UP000009222">
    <property type="component" value="Chromosome"/>
</dbReference>
<evidence type="ECO:0000313" key="8">
    <source>
        <dbReference type="EMBL" id="AEF83228.1"/>
    </source>
</evidence>
<evidence type="ECO:0000256" key="2">
    <source>
        <dbReference type="ARBA" id="ARBA00005262"/>
    </source>
</evidence>
<comment type="similarity">
    <text evidence="2">Belongs to the chromate ion transporter (CHR) (TC 2.A.51) family.</text>
</comment>
<dbReference type="GO" id="GO:0005886">
    <property type="term" value="C:plasma membrane"/>
    <property type="evidence" value="ECO:0007669"/>
    <property type="project" value="UniProtKB-SubCell"/>
</dbReference>
<organism evidence="8 9">
    <name type="scientific">Leadbettera azotonutricia (strain ATCC BAA-888 / DSM 13862 / ZAS-9)</name>
    <name type="common">Treponema azotonutricium</name>
    <dbReference type="NCBI Taxonomy" id="545695"/>
    <lineage>
        <taxon>Bacteria</taxon>
        <taxon>Pseudomonadati</taxon>
        <taxon>Spirochaetota</taxon>
        <taxon>Spirochaetia</taxon>
        <taxon>Spirochaetales</taxon>
        <taxon>Breznakiellaceae</taxon>
        <taxon>Leadbettera</taxon>
    </lineage>
</organism>
<proteinExistence type="inferred from homology"/>
<feature type="transmembrane region" description="Helical" evidence="7">
    <location>
        <begin position="140"/>
        <end position="160"/>
    </location>
</feature>
<evidence type="ECO:0000256" key="6">
    <source>
        <dbReference type="ARBA" id="ARBA00023136"/>
    </source>
</evidence>
<sequence>MKLLFLLANFSRIGLFAIGGGLATVPFLFEMADRYDWLTREKVGNMLAVAQSLPGAIGVNLAAYTGFTYAGIAGSYIAALGLTIPSIVIIIIVARTLQAFKESAIVKAVFSGFRPAAAGLLSAAGFGAIALSLYHPAAELWHQIIRWKESCLFLVLFVLIYKFKKHPIIYIIAAGIAGIVLGL</sequence>
<protein>
    <submittedName>
        <fullName evidence="8">Chromate transport protein</fullName>
    </submittedName>
</protein>
<feature type="transmembrane region" description="Helical" evidence="7">
    <location>
        <begin position="69"/>
        <end position="94"/>
    </location>
</feature>
<reference evidence="8 9" key="2">
    <citation type="journal article" date="2011" name="ISME J.">
        <title>RNA-seq reveals cooperative metabolic interactions between two termite-gut spirochete species in co-culture.</title>
        <authorList>
            <person name="Rosenthal A.Z."/>
            <person name="Matson E.G."/>
            <person name="Eldar A."/>
            <person name="Leadbetter J.R."/>
        </authorList>
    </citation>
    <scope>NUCLEOTIDE SEQUENCE [LARGE SCALE GENOMIC DNA]</scope>
    <source>
        <strain evidence="9">ATCC BAA-888 / DSM 13862 / ZAS-9</strain>
    </source>
</reference>
<dbReference type="InterPro" id="IPR052518">
    <property type="entry name" value="CHR_Transporter"/>
</dbReference>
<dbReference type="RefSeq" id="WP_015709987.1">
    <property type="nucleotide sequence ID" value="NC_015577.1"/>
</dbReference>
<gene>
    <name evidence="8" type="ordered locus">TREAZ_2062</name>
</gene>
<dbReference type="InParanoid" id="F5YA01"/>
<name>F5YA01_LEAAZ</name>
<dbReference type="KEGG" id="taz:TREAZ_2062"/>
<keyword evidence="6 7" id="KW-0472">Membrane</keyword>
<keyword evidence="3" id="KW-1003">Cell membrane</keyword>
<accession>F5YA01</accession>
<keyword evidence="9" id="KW-1185">Reference proteome</keyword>
<dbReference type="HOGENOM" id="CLU_018106_1_2_12"/>
<dbReference type="Pfam" id="PF02417">
    <property type="entry name" value="Chromate_transp"/>
    <property type="match status" value="1"/>
</dbReference>
<keyword evidence="5 7" id="KW-1133">Transmembrane helix</keyword>